<comment type="caution">
    <text evidence="3">The sequence shown here is derived from an EMBL/GenBank/DDBJ whole genome shotgun (WGS) entry which is preliminary data.</text>
</comment>
<protein>
    <recommendedName>
        <fullName evidence="2">MD-2-related lipid-recognition domain-containing protein</fullName>
    </recommendedName>
</protein>
<dbReference type="InterPro" id="IPR003172">
    <property type="entry name" value="ML_dom"/>
</dbReference>
<evidence type="ECO:0000313" key="4">
    <source>
        <dbReference type="Proteomes" id="UP001217089"/>
    </source>
</evidence>
<reference evidence="3 4" key="1">
    <citation type="submission" date="2022-12" db="EMBL/GenBank/DDBJ databases">
        <title>Chromosome-level genome of Tegillarca granosa.</title>
        <authorList>
            <person name="Kim J."/>
        </authorList>
    </citation>
    <scope>NUCLEOTIDE SEQUENCE [LARGE SCALE GENOMIC DNA]</scope>
    <source>
        <strain evidence="3">Teg-2019</strain>
        <tissue evidence="3">Adductor muscle</tissue>
    </source>
</reference>
<feature type="domain" description="MD-2-related lipid-recognition" evidence="2">
    <location>
        <begin position="153"/>
        <end position="217"/>
    </location>
</feature>
<organism evidence="3 4">
    <name type="scientific">Tegillarca granosa</name>
    <name type="common">Malaysian cockle</name>
    <name type="synonym">Anadara granosa</name>
    <dbReference type="NCBI Taxonomy" id="220873"/>
    <lineage>
        <taxon>Eukaryota</taxon>
        <taxon>Metazoa</taxon>
        <taxon>Spiralia</taxon>
        <taxon>Lophotrochozoa</taxon>
        <taxon>Mollusca</taxon>
        <taxon>Bivalvia</taxon>
        <taxon>Autobranchia</taxon>
        <taxon>Pteriomorphia</taxon>
        <taxon>Arcoida</taxon>
        <taxon>Arcoidea</taxon>
        <taxon>Arcidae</taxon>
        <taxon>Tegillarca</taxon>
    </lineage>
</organism>
<proteinExistence type="predicted"/>
<dbReference type="Proteomes" id="UP001217089">
    <property type="component" value="Unassembled WGS sequence"/>
</dbReference>
<evidence type="ECO:0000259" key="2">
    <source>
        <dbReference type="Pfam" id="PF02221"/>
    </source>
</evidence>
<keyword evidence="1" id="KW-0812">Transmembrane</keyword>
<gene>
    <name evidence="3" type="ORF">KUTeg_018849</name>
</gene>
<keyword evidence="1" id="KW-1133">Transmembrane helix</keyword>
<dbReference type="EMBL" id="JARBDR010000917">
    <property type="protein sequence ID" value="KAJ8302453.1"/>
    <property type="molecule type" value="Genomic_DNA"/>
</dbReference>
<evidence type="ECO:0000256" key="1">
    <source>
        <dbReference type="SAM" id="Phobius"/>
    </source>
</evidence>
<dbReference type="Pfam" id="PF02221">
    <property type="entry name" value="E1_DerP2_DerF2"/>
    <property type="match status" value="1"/>
</dbReference>
<evidence type="ECO:0000313" key="3">
    <source>
        <dbReference type="EMBL" id="KAJ8302453.1"/>
    </source>
</evidence>
<dbReference type="Gene3D" id="2.60.40.770">
    <property type="match status" value="1"/>
</dbReference>
<accession>A0ABQ9EAU4</accession>
<keyword evidence="4" id="KW-1185">Reference proteome</keyword>
<sequence>MVITFCPVFGKCYISIRTMRKVTVNKKTICGTCLLIVFSMLFSVYMVYFNKGPPEEILASNKRREDAKRSDLTELDKDNEMFQESLEKWDTFMKEHNYVSVGDIYSSCEPGDRVLVGKTALMKDGRGGLKSKTWINFTLEDSLTDGEFSIDVKYNNKNLYDNKWDLCTLDENRKDRMIFCPYKPGSYSWVKEKRIPGLLPKGQYITKAIITNQEEQKCLMFLIFLYTL</sequence>
<feature type="transmembrane region" description="Helical" evidence="1">
    <location>
        <begin position="29"/>
        <end position="48"/>
    </location>
</feature>
<keyword evidence="1" id="KW-0472">Membrane</keyword>
<name>A0ABQ9EAU4_TEGGR</name>